<keyword evidence="2" id="KW-0677">Repeat</keyword>
<dbReference type="SUPFAM" id="SSF52075">
    <property type="entry name" value="Outer arm dynein light chain 1"/>
    <property type="match status" value="1"/>
</dbReference>
<dbReference type="OrthoDB" id="1904536at2759"/>
<keyword evidence="1" id="KW-0433">Leucine-rich repeat</keyword>
<sequence length="670" mass="73281">MVRFFCFHAHIHNHKLKKMGQPSATEEMPKTLQDLSPSKVSEDAPQITSPNQLLAKTGTAKQDTNSPNHMASIIENSILVNQTCDLKKSQSLGSMPYGDRSVAADKDTEDGIIDQVFSCDSSQCRFEISDSGKARGISISDRFKDTIDSESFRLSSDPVISEAIFSTDDLAYREMEGGGNDGSSLCIESVGDTGNHTPHTTQMIVKSCSMPNFDASSPVSGGCSPCNDMLSEVLQLLDPGHGAMTLNEMEVQENRCQSREDSMLETEKIYFENLSDDGNESYPAIVEDWRTPVADEVNPRETLQGGTVVQQFDEPQSNDFKIKRIEEWVSDLQICSPDETTEVFESAANEVEREPHIETGSSAGRMDSKATAGMEAAKRYISSMNAAATTAQLANHGLAVVPFLSAFVSLKVLNLSGNAIGKITAGALPRGLHSLNLSRNNIATIEGLRELTRLRALDLSYNRICRIGHGLASCSSLKELYLAGNKISEVEGLHRLLKLTILDLRSNKISTTKSLGQLAANYNSLQAISLEGNPAQKNVGDDQLKKQMQGLLPHLAYYNRQATKGSILKDGADRSVRLGISSHQFEHGTRIDHKGVRKIAQSHRSHGLASPRRSKLRQGHASALPPTGTGSKSNSSNRHHHQDISSRQIEFIRSNSHMRRSRSEGTLADF</sequence>
<dbReference type="SMART" id="SM00369">
    <property type="entry name" value="LRR_TYP"/>
    <property type="match status" value="3"/>
</dbReference>
<dbReference type="FunFam" id="3.80.10.10:FF:000320">
    <property type="entry name" value="Protein phosphatase 1 regulatory subunit pprA"/>
    <property type="match status" value="1"/>
</dbReference>
<protein>
    <submittedName>
        <fullName evidence="5">Uncharacterized protein LOC111007516 isoform X1</fullName>
    </submittedName>
</protein>
<name>A0A6J1C1G5_MOMCH</name>
<keyword evidence="4" id="KW-1185">Reference proteome</keyword>
<dbReference type="GeneID" id="111007516"/>
<dbReference type="PANTHER" id="PTHR15454:SF7">
    <property type="entry name" value="OS07G0106100 PROTEIN"/>
    <property type="match status" value="1"/>
</dbReference>
<dbReference type="InterPro" id="IPR032675">
    <property type="entry name" value="LRR_dom_sf"/>
</dbReference>
<organism evidence="4 5">
    <name type="scientific">Momordica charantia</name>
    <name type="common">Bitter gourd</name>
    <name type="synonym">Balsam pear</name>
    <dbReference type="NCBI Taxonomy" id="3673"/>
    <lineage>
        <taxon>Eukaryota</taxon>
        <taxon>Viridiplantae</taxon>
        <taxon>Streptophyta</taxon>
        <taxon>Embryophyta</taxon>
        <taxon>Tracheophyta</taxon>
        <taxon>Spermatophyta</taxon>
        <taxon>Magnoliopsida</taxon>
        <taxon>eudicotyledons</taxon>
        <taxon>Gunneridae</taxon>
        <taxon>Pentapetalae</taxon>
        <taxon>rosids</taxon>
        <taxon>fabids</taxon>
        <taxon>Cucurbitales</taxon>
        <taxon>Cucurbitaceae</taxon>
        <taxon>Momordiceae</taxon>
        <taxon>Momordica</taxon>
    </lineage>
</organism>
<dbReference type="RefSeq" id="XP_022135595.1">
    <property type="nucleotide sequence ID" value="XM_022279903.1"/>
</dbReference>
<dbReference type="PROSITE" id="PS51450">
    <property type="entry name" value="LRR"/>
    <property type="match status" value="4"/>
</dbReference>
<dbReference type="Gene3D" id="3.80.10.10">
    <property type="entry name" value="Ribonuclease Inhibitor"/>
    <property type="match status" value="1"/>
</dbReference>
<dbReference type="Proteomes" id="UP000504603">
    <property type="component" value="Unplaced"/>
</dbReference>
<accession>A0A6J1C1G5</accession>
<dbReference type="InterPro" id="IPR001611">
    <property type="entry name" value="Leu-rich_rpt"/>
</dbReference>
<gene>
    <name evidence="5" type="primary">LOC111007516</name>
</gene>
<dbReference type="GO" id="GO:0005737">
    <property type="term" value="C:cytoplasm"/>
    <property type="evidence" value="ECO:0007669"/>
    <property type="project" value="TreeGrafter"/>
</dbReference>
<dbReference type="KEGG" id="mcha:111007516"/>
<reference evidence="5" key="1">
    <citation type="submission" date="2025-08" db="UniProtKB">
        <authorList>
            <consortium name="RefSeq"/>
        </authorList>
    </citation>
    <scope>IDENTIFICATION</scope>
    <source>
        <strain evidence="5">OHB3-1</strain>
    </source>
</reference>
<proteinExistence type="predicted"/>
<evidence type="ECO:0000313" key="4">
    <source>
        <dbReference type="Proteomes" id="UP000504603"/>
    </source>
</evidence>
<feature type="region of interest" description="Disordered" evidence="3">
    <location>
        <begin position="600"/>
        <end position="670"/>
    </location>
</feature>
<evidence type="ECO:0000256" key="3">
    <source>
        <dbReference type="SAM" id="MobiDB-lite"/>
    </source>
</evidence>
<dbReference type="SMART" id="SM00368">
    <property type="entry name" value="LRR_RI"/>
    <property type="match status" value="3"/>
</dbReference>
<dbReference type="SMART" id="SM00365">
    <property type="entry name" value="LRR_SD22"/>
    <property type="match status" value="4"/>
</dbReference>
<dbReference type="PANTHER" id="PTHR15454">
    <property type="entry name" value="NISCHARIN RELATED"/>
    <property type="match status" value="1"/>
</dbReference>
<dbReference type="InterPro" id="IPR003591">
    <property type="entry name" value="Leu-rich_rpt_typical-subtyp"/>
</dbReference>
<dbReference type="Pfam" id="PF14580">
    <property type="entry name" value="LRR_9"/>
    <property type="match status" value="1"/>
</dbReference>
<evidence type="ECO:0000313" key="5">
    <source>
        <dbReference type="RefSeq" id="XP_022135595.1"/>
    </source>
</evidence>
<evidence type="ECO:0000256" key="1">
    <source>
        <dbReference type="ARBA" id="ARBA00022614"/>
    </source>
</evidence>
<evidence type="ECO:0000256" key="2">
    <source>
        <dbReference type="ARBA" id="ARBA00022737"/>
    </source>
</evidence>
<feature type="compositionally biased region" description="Basic residues" evidence="3">
    <location>
        <begin position="600"/>
        <end position="618"/>
    </location>
</feature>
<dbReference type="AlphaFoldDB" id="A0A6J1C1G5"/>